<evidence type="ECO:0000256" key="13">
    <source>
        <dbReference type="SAM" id="SignalP"/>
    </source>
</evidence>
<evidence type="ECO:0000256" key="8">
    <source>
        <dbReference type="ARBA" id="ARBA00023170"/>
    </source>
</evidence>
<dbReference type="Gene3D" id="2.40.170.20">
    <property type="entry name" value="TonB-dependent receptor, beta-barrel domain"/>
    <property type="match status" value="1"/>
</dbReference>
<dbReference type="SUPFAM" id="SSF56935">
    <property type="entry name" value="Porins"/>
    <property type="match status" value="1"/>
</dbReference>
<evidence type="ECO:0000256" key="9">
    <source>
        <dbReference type="ARBA" id="ARBA00023237"/>
    </source>
</evidence>
<evidence type="ECO:0000313" key="16">
    <source>
        <dbReference type="EMBL" id="MFB9055647.1"/>
    </source>
</evidence>
<dbReference type="Proteomes" id="UP001589585">
    <property type="component" value="Unassembled WGS sequence"/>
</dbReference>
<comment type="subcellular location">
    <subcellularLocation>
        <location evidence="1 10">Cell outer membrane</location>
        <topology evidence="1 10">Multi-pass membrane protein</topology>
    </subcellularLocation>
</comment>
<dbReference type="PANTHER" id="PTHR30069">
    <property type="entry name" value="TONB-DEPENDENT OUTER MEMBRANE RECEPTOR"/>
    <property type="match status" value="1"/>
</dbReference>
<evidence type="ECO:0000256" key="10">
    <source>
        <dbReference type="PROSITE-ProRule" id="PRU01360"/>
    </source>
</evidence>
<dbReference type="InterPro" id="IPR039426">
    <property type="entry name" value="TonB-dep_rcpt-like"/>
</dbReference>
<dbReference type="RefSeq" id="WP_379859839.1">
    <property type="nucleotide sequence ID" value="NZ_JBHMFC010000009.1"/>
</dbReference>
<evidence type="ECO:0000256" key="3">
    <source>
        <dbReference type="ARBA" id="ARBA00022452"/>
    </source>
</evidence>
<dbReference type="InterPro" id="IPR000531">
    <property type="entry name" value="Beta-barrel_TonB"/>
</dbReference>
<sequence length="754" mass="84349">MKLLFKILLLLAITPIYSQNSIHGVITDSNTKAPIVYANIYIPAVEKGTMSHEKGDFTIDNLPPGKYEVLFSIIGYQTKSITIKIPFEEHLHLSLSPSFIEMKDIIISTPFHKLQRDNVMKVEQENIKNLKAGGAVTLAEGIANIPGVESLTTGLGIGKPVIRGLSSNRVLVYAQGVRLENQQFGAEHGLGINDAGVESIEVIKGPASLLYGSDALGGVLYVNPERFSQSNSTTGDVAANYFSNTEGVTTSAGVKSSTETFKFLFRGSTASHSDYKTDAYRVTNTRFNEQDFKAGIGYQNKGFTTEFRYNVNVSDLGIPITTGIGQGGEQSKNRTPLLPFQNITNHVLSSKSTIFFNKSRLDINLGYIYNDRKEFETPHDHDDHDHDDHHDHEEHEEEHEHEAYGTLDPALHMKLKTANYDIKYNLPKLGKLETIFGVQGMNQINTNYGDEQLIPNARTNDIGILATSHIHFEKADMQLGIRFDNRTIDVNSDFNKSFNSFNAAAGVKTNIAKYITARVNLASGFRAPNLAELKSYGTHEGTNRFEIGNETLKSEQNLQADVALEYTNEHLEVFANVFYNTIKNYIYLSPNGEIIKNVPVYEYFQNNAHLYGGEFGIHVHPHPMDWLHVESNFEMVTGKQNNDDYLPLIPAHTLSNMIRVEFNKKWLEKSYAFVKLKTTFQQNKLGAFETSTKDYSLLSAGFGSTLRLFKKDLLLSISGNNLTNKTYVNHLSRLKSDGIFNIGRNISIGFTYTL</sequence>
<feature type="domain" description="TonB-dependent receptor plug" evidence="15">
    <location>
        <begin position="127"/>
        <end position="219"/>
    </location>
</feature>
<evidence type="ECO:0000313" key="17">
    <source>
        <dbReference type="Proteomes" id="UP001589585"/>
    </source>
</evidence>
<feature type="domain" description="TonB-dependent receptor-like beta-barrel" evidence="14">
    <location>
        <begin position="230"/>
        <end position="722"/>
    </location>
</feature>
<dbReference type="Gene3D" id="2.170.130.10">
    <property type="entry name" value="TonB-dependent receptor, plug domain"/>
    <property type="match status" value="1"/>
</dbReference>
<evidence type="ECO:0000256" key="12">
    <source>
        <dbReference type="SAM" id="MobiDB-lite"/>
    </source>
</evidence>
<keyword evidence="7 10" id="KW-0472">Membrane</keyword>
<feature type="signal peptide" evidence="13">
    <location>
        <begin position="1"/>
        <end position="18"/>
    </location>
</feature>
<evidence type="ECO:0000259" key="14">
    <source>
        <dbReference type="Pfam" id="PF00593"/>
    </source>
</evidence>
<evidence type="ECO:0000256" key="6">
    <source>
        <dbReference type="ARBA" id="ARBA00023077"/>
    </source>
</evidence>
<protein>
    <submittedName>
        <fullName evidence="16">TonB-dependent receptor domain-containing protein</fullName>
    </submittedName>
</protein>
<evidence type="ECO:0000256" key="7">
    <source>
        <dbReference type="ARBA" id="ARBA00023136"/>
    </source>
</evidence>
<organism evidence="16 17">
    <name type="scientific">Mariniflexile ostreae</name>
    <dbReference type="NCBI Taxonomy" id="1520892"/>
    <lineage>
        <taxon>Bacteria</taxon>
        <taxon>Pseudomonadati</taxon>
        <taxon>Bacteroidota</taxon>
        <taxon>Flavobacteriia</taxon>
        <taxon>Flavobacteriales</taxon>
        <taxon>Flavobacteriaceae</taxon>
        <taxon>Mariniflexile</taxon>
    </lineage>
</organism>
<dbReference type="Gene3D" id="2.60.40.1120">
    <property type="entry name" value="Carboxypeptidase-like, regulatory domain"/>
    <property type="match status" value="1"/>
</dbReference>
<keyword evidence="5 13" id="KW-0732">Signal</keyword>
<evidence type="ECO:0000256" key="2">
    <source>
        <dbReference type="ARBA" id="ARBA00022448"/>
    </source>
</evidence>
<feature type="chain" id="PRO_5045375972" evidence="13">
    <location>
        <begin position="19"/>
        <end position="754"/>
    </location>
</feature>
<dbReference type="EMBL" id="JBHMFC010000009">
    <property type="protein sequence ID" value="MFB9055647.1"/>
    <property type="molecule type" value="Genomic_DNA"/>
</dbReference>
<dbReference type="PANTHER" id="PTHR30069:SF29">
    <property type="entry name" value="HEMOGLOBIN AND HEMOGLOBIN-HAPTOGLOBIN-BINDING PROTEIN 1-RELATED"/>
    <property type="match status" value="1"/>
</dbReference>
<dbReference type="InterPro" id="IPR008969">
    <property type="entry name" value="CarboxyPept-like_regulatory"/>
</dbReference>
<evidence type="ECO:0000259" key="15">
    <source>
        <dbReference type="Pfam" id="PF07715"/>
    </source>
</evidence>
<keyword evidence="6 11" id="KW-0798">TonB box</keyword>
<proteinExistence type="inferred from homology"/>
<evidence type="ECO:0000256" key="11">
    <source>
        <dbReference type="RuleBase" id="RU003357"/>
    </source>
</evidence>
<keyword evidence="17" id="KW-1185">Reference proteome</keyword>
<dbReference type="InterPro" id="IPR012910">
    <property type="entry name" value="Plug_dom"/>
</dbReference>
<keyword evidence="3 10" id="KW-1134">Transmembrane beta strand</keyword>
<name>A0ABV5F886_9FLAO</name>
<keyword evidence="4 10" id="KW-0812">Transmembrane</keyword>
<reference evidence="16 17" key="1">
    <citation type="submission" date="2024-09" db="EMBL/GenBank/DDBJ databases">
        <authorList>
            <person name="Sun Q."/>
            <person name="Mori K."/>
        </authorList>
    </citation>
    <scope>NUCLEOTIDE SEQUENCE [LARGE SCALE GENOMIC DNA]</scope>
    <source>
        <strain evidence="16 17">CECT 8622</strain>
    </source>
</reference>
<dbReference type="Pfam" id="PF07715">
    <property type="entry name" value="Plug"/>
    <property type="match status" value="1"/>
</dbReference>
<dbReference type="Pfam" id="PF13715">
    <property type="entry name" value="CarbopepD_reg_2"/>
    <property type="match status" value="1"/>
</dbReference>
<comment type="similarity">
    <text evidence="10 11">Belongs to the TonB-dependent receptor family.</text>
</comment>
<keyword evidence="2 10" id="KW-0813">Transport</keyword>
<keyword evidence="8 16" id="KW-0675">Receptor</keyword>
<dbReference type="InterPro" id="IPR037066">
    <property type="entry name" value="Plug_dom_sf"/>
</dbReference>
<keyword evidence="9 10" id="KW-0998">Cell outer membrane</keyword>
<dbReference type="Pfam" id="PF00593">
    <property type="entry name" value="TonB_dep_Rec_b-barrel"/>
    <property type="match status" value="1"/>
</dbReference>
<evidence type="ECO:0000256" key="5">
    <source>
        <dbReference type="ARBA" id="ARBA00022729"/>
    </source>
</evidence>
<accession>A0ABV5F886</accession>
<comment type="caution">
    <text evidence="16">The sequence shown here is derived from an EMBL/GenBank/DDBJ whole genome shotgun (WGS) entry which is preliminary data.</text>
</comment>
<gene>
    <name evidence="16" type="ORF">ACFFU9_02740</name>
</gene>
<dbReference type="SUPFAM" id="SSF49464">
    <property type="entry name" value="Carboxypeptidase regulatory domain-like"/>
    <property type="match status" value="1"/>
</dbReference>
<dbReference type="InterPro" id="IPR036942">
    <property type="entry name" value="Beta-barrel_TonB_sf"/>
</dbReference>
<feature type="region of interest" description="Disordered" evidence="12">
    <location>
        <begin position="376"/>
        <end position="403"/>
    </location>
</feature>
<evidence type="ECO:0000256" key="4">
    <source>
        <dbReference type="ARBA" id="ARBA00022692"/>
    </source>
</evidence>
<evidence type="ECO:0000256" key="1">
    <source>
        <dbReference type="ARBA" id="ARBA00004571"/>
    </source>
</evidence>
<dbReference type="PROSITE" id="PS52016">
    <property type="entry name" value="TONB_DEPENDENT_REC_3"/>
    <property type="match status" value="1"/>
</dbReference>